<feature type="compositionally biased region" description="Polar residues" evidence="1">
    <location>
        <begin position="225"/>
        <end position="250"/>
    </location>
</feature>
<evidence type="ECO:0000259" key="2">
    <source>
        <dbReference type="Pfam" id="PF15696"/>
    </source>
</evidence>
<feature type="compositionally biased region" description="Basic and acidic residues" evidence="1">
    <location>
        <begin position="182"/>
        <end position="194"/>
    </location>
</feature>
<dbReference type="AlphaFoldDB" id="A0AAW1BCI8"/>
<evidence type="ECO:0000313" key="4">
    <source>
        <dbReference type="Proteomes" id="UP001474421"/>
    </source>
</evidence>
<keyword evidence="4" id="KW-1185">Reference proteome</keyword>
<name>A0AAW1BCI8_CROAD</name>
<feature type="compositionally biased region" description="Basic and acidic residues" evidence="1">
    <location>
        <begin position="74"/>
        <end position="84"/>
    </location>
</feature>
<feature type="region of interest" description="Disordered" evidence="1">
    <location>
        <begin position="19"/>
        <end position="160"/>
    </location>
</feature>
<dbReference type="Proteomes" id="UP001474421">
    <property type="component" value="Unassembled WGS sequence"/>
</dbReference>
<proteinExistence type="predicted"/>
<evidence type="ECO:0000256" key="1">
    <source>
        <dbReference type="SAM" id="MobiDB-lite"/>
    </source>
</evidence>
<evidence type="ECO:0000313" key="3">
    <source>
        <dbReference type="EMBL" id="KAK9399333.1"/>
    </source>
</evidence>
<sequence>MQYLGKKSLRDILGYVTKEIRREKKGGGAEGKSNKKGAGPRGHEAGEEGAGPRGNPTEKGARLRKMKRGGRGGAEGEIKLEKRAGPRGNQVGVKRRGRGDRKSSRKSYPLLPFPPVVAMARRSGRSGRAAAAGPFQESDEDEDFAAPPKRARPAGRRVPLDEKVFQRDLEVTLALSLNEYVGNKDKTREKDRLAEPQAAAQDFKQEAVISTPETDNDENLRADQENSQPHLEMEFSSSESVGKPLKTSSPAVAKMPRWTPPGASGSKATLLGRAPVKSPVQGLRLGLSRHAKVKPLHPHCAGT</sequence>
<reference evidence="3 4" key="1">
    <citation type="journal article" date="2024" name="Proc. Natl. Acad. Sci. U.S.A.">
        <title>The genetic regulatory architecture and epigenomic basis for age-related changes in rattlesnake venom.</title>
        <authorList>
            <person name="Hogan M.P."/>
            <person name="Holding M.L."/>
            <person name="Nystrom G.S."/>
            <person name="Colston T.J."/>
            <person name="Bartlett D.A."/>
            <person name="Mason A.J."/>
            <person name="Ellsworth S.A."/>
            <person name="Rautsaw R.M."/>
            <person name="Lawrence K.C."/>
            <person name="Strickland J.L."/>
            <person name="He B."/>
            <person name="Fraser P."/>
            <person name="Margres M.J."/>
            <person name="Gilbert D.M."/>
            <person name="Gibbs H.L."/>
            <person name="Parkinson C.L."/>
            <person name="Rokyta D.R."/>
        </authorList>
    </citation>
    <scope>NUCLEOTIDE SEQUENCE [LARGE SCALE GENOMIC DNA]</scope>
    <source>
        <strain evidence="3">DRR0105</strain>
    </source>
</reference>
<comment type="caution">
    <text evidence="3">The sequence shown here is derived from an EMBL/GenBank/DDBJ whole genome shotgun (WGS) entry which is preliminary data.</text>
</comment>
<accession>A0AAW1BCI8</accession>
<protein>
    <submittedName>
        <fullName evidence="3">RAD51-associated protein 1</fullName>
    </submittedName>
</protein>
<dbReference type="EMBL" id="JAOTOJ010000006">
    <property type="protein sequence ID" value="KAK9399333.1"/>
    <property type="molecule type" value="Genomic_DNA"/>
</dbReference>
<gene>
    <name evidence="3" type="ORF">NXF25_012352</name>
</gene>
<organism evidence="3 4">
    <name type="scientific">Crotalus adamanteus</name>
    <name type="common">Eastern diamondback rattlesnake</name>
    <dbReference type="NCBI Taxonomy" id="8729"/>
    <lineage>
        <taxon>Eukaryota</taxon>
        <taxon>Metazoa</taxon>
        <taxon>Chordata</taxon>
        <taxon>Craniata</taxon>
        <taxon>Vertebrata</taxon>
        <taxon>Euteleostomi</taxon>
        <taxon>Lepidosauria</taxon>
        <taxon>Squamata</taxon>
        <taxon>Bifurcata</taxon>
        <taxon>Unidentata</taxon>
        <taxon>Episquamata</taxon>
        <taxon>Toxicofera</taxon>
        <taxon>Serpentes</taxon>
        <taxon>Colubroidea</taxon>
        <taxon>Viperidae</taxon>
        <taxon>Crotalinae</taxon>
        <taxon>Crotalus</taxon>
    </lineage>
</organism>
<feature type="region of interest" description="Disordered" evidence="1">
    <location>
        <begin position="177"/>
        <end position="275"/>
    </location>
</feature>
<dbReference type="InterPro" id="IPR031419">
    <property type="entry name" value="RAD51_interact"/>
</dbReference>
<dbReference type="Pfam" id="PF15696">
    <property type="entry name" value="RAD51_interact"/>
    <property type="match status" value="1"/>
</dbReference>
<feature type="domain" description="RAD51 interacting motif" evidence="2">
    <location>
        <begin position="262"/>
        <end position="299"/>
    </location>
</feature>
<feature type="compositionally biased region" description="Basic residues" evidence="1">
    <location>
        <begin position="93"/>
        <end position="105"/>
    </location>
</feature>